<evidence type="ECO:0000256" key="1">
    <source>
        <dbReference type="ARBA" id="ARBA00023015"/>
    </source>
</evidence>
<keyword evidence="2" id="KW-0238">DNA-binding</keyword>
<dbReference type="SMART" id="SM00342">
    <property type="entry name" value="HTH_ARAC"/>
    <property type="match status" value="1"/>
</dbReference>
<dbReference type="CDD" id="cd18774">
    <property type="entry name" value="PDC2_HK_sensor"/>
    <property type="match status" value="1"/>
</dbReference>
<dbReference type="PROSITE" id="PS01124">
    <property type="entry name" value="HTH_ARAC_FAMILY_2"/>
    <property type="match status" value="1"/>
</dbReference>
<reference evidence="6" key="1">
    <citation type="submission" date="2020-09" db="EMBL/GenBank/DDBJ databases">
        <title>A novel bacterium of genus Paenibacillus, isolated from South China Sea.</title>
        <authorList>
            <person name="Huang H."/>
            <person name="Mo K."/>
            <person name="Hu Y."/>
        </authorList>
    </citation>
    <scope>NUCLEOTIDE SEQUENCE</scope>
    <source>
        <strain evidence="6">IB182496</strain>
    </source>
</reference>
<dbReference type="GO" id="GO:0003700">
    <property type="term" value="F:DNA-binding transcription factor activity"/>
    <property type="evidence" value="ECO:0007669"/>
    <property type="project" value="InterPro"/>
</dbReference>
<dbReference type="InterPro" id="IPR009057">
    <property type="entry name" value="Homeodomain-like_sf"/>
</dbReference>
<dbReference type="Pfam" id="PF12833">
    <property type="entry name" value="HTH_18"/>
    <property type="match status" value="1"/>
</dbReference>
<feature type="transmembrane region" description="Helical" evidence="4">
    <location>
        <begin position="289"/>
        <end position="309"/>
    </location>
</feature>
<dbReference type="AlphaFoldDB" id="A0A927BXX6"/>
<keyword evidence="1" id="KW-0805">Transcription regulation</keyword>
<dbReference type="RefSeq" id="WP_190920883.1">
    <property type="nucleotide sequence ID" value="NZ_JACXIZ010000045.1"/>
</dbReference>
<organism evidence="6 7">
    <name type="scientific">Paenibacillus sabuli</name>
    <dbReference type="NCBI Taxonomy" id="2772509"/>
    <lineage>
        <taxon>Bacteria</taxon>
        <taxon>Bacillati</taxon>
        <taxon>Bacillota</taxon>
        <taxon>Bacilli</taxon>
        <taxon>Bacillales</taxon>
        <taxon>Paenibacillaceae</taxon>
        <taxon>Paenibacillus</taxon>
    </lineage>
</organism>
<evidence type="ECO:0000256" key="2">
    <source>
        <dbReference type="ARBA" id="ARBA00023125"/>
    </source>
</evidence>
<dbReference type="PRINTS" id="PR00032">
    <property type="entry name" value="HTHARAC"/>
</dbReference>
<keyword evidence="4" id="KW-0472">Membrane</keyword>
<dbReference type="InterPro" id="IPR020449">
    <property type="entry name" value="Tscrpt_reg_AraC-type_HTH"/>
</dbReference>
<dbReference type="Proteomes" id="UP000621560">
    <property type="component" value="Unassembled WGS sequence"/>
</dbReference>
<dbReference type="InterPro" id="IPR018060">
    <property type="entry name" value="HTH_AraC"/>
</dbReference>
<comment type="caution">
    <text evidence="6">The sequence shown here is derived from an EMBL/GenBank/DDBJ whole genome shotgun (WGS) entry which is preliminary data.</text>
</comment>
<evidence type="ECO:0000256" key="4">
    <source>
        <dbReference type="SAM" id="Phobius"/>
    </source>
</evidence>
<feature type="domain" description="HTH araC/xylS-type" evidence="5">
    <location>
        <begin position="670"/>
        <end position="769"/>
    </location>
</feature>
<dbReference type="EMBL" id="JACXIZ010000045">
    <property type="protein sequence ID" value="MBD2847775.1"/>
    <property type="molecule type" value="Genomic_DNA"/>
</dbReference>
<evidence type="ECO:0000259" key="5">
    <source>
        <dbReference type="PROSITE" id="PS01124"/>
    </source>
</evidence>
<name>A0A927BXX6_9BACL</name>
<keyword evidence="7" id="KW-1185">Reference proteome</keyword>
<dbReference type="SUPFAM" id="SSF46689">
    <property type="entry name" value="Homeodomain-like"/>
    <property type="match status" value="1"/>
</dbReference>
<keyword evidence="4" id="KW-0812">Transmembrane</keyword>
<dbReference type="Gene3D" id="3.30.450.20">
    <property type="entry name" value="PAS domain"/>
    <property type="match status" value="1"/>
</dbReference>
<dbReference type="Gene3D" id="1.10.10.60">
    <property type="entry name" value="Homeodomain-like"/>
    <property type="match status" value="2"/>
</dbReference>
<evidence type="ECO:0000313" key="7">
    <source>
        <dbReference type="Proteomes" id="UP000621560"/>
    </source>
</evidence>
<evidence type="ECO:0000256" key="3">
    <source>
        <dbReference type="ARBA" id="ARBA00023163"/>
    </source>
</evidence>
<accession>A0A927BXX6</accession>
<sequence>MKRRISRKVQLLYIGLFALVIGAMLAVHYAGTVRQLEKQMIASNLNVLGQINKRIDSLLQDIDLTILNLLRTPGSASFFERPADDTPEHYLFVSELQEQLGSMLGANFNMEAVMLYAKGSDRVLTAAGYARLADAPELVRIKQMATDERIGKWIALPESRELLLVRRYPINASPSDSSGLVAVRVHSASIAAMFDDLQFSDSYNVWLVDRQGLILAHKDAGMMYRPLEGQTSWKALEDALTHTGSGYAAHGAMGGKRYVFYAHSSYSDWKLLYAVTAQQLGAATTTLRYILIGLALFMIVLAVVATRFVNSRWFAPMETLIDRLEEIAAGRSGTSEDTRNAQQSDRLGYAALHSRIAEVFHGYTDAERRLREGRPALKLQVLFEALSGARTRFDTARPLLEQAGVRLHASRYIVMTLAYDNRSSPLTGTSDLNLYLYAACNVAEELLQPYGEAMLGAAVQTSGTQAAVIVSFPAGDQAQHTALALGYARSLKACIADVFKRTASIGLGSYAASFDEISDAYRASCRMIDYKIVVGDNALITAEALGERDRHRLLAVFDAVDSLLEAVRQAHAGRMHERLEELFDLAANSQLTKDMMVQLCLQVVLKALHATREGATEQSGEPSGNDELPGELEACETLREMRLTVEAALVRLIARMEERRSRSRTGELAEAVLRHLETHYADSTLSVNQLAESYRISPNYLSTIFKEHTGRSLVDTLSQLRVEAACRLLLETPLKLNEIAGRTGYTNVSSFLRNFKKSRGMTPTEYRAIHGGQD</sequence>
<keyword evidence="4" id="KW-1133">Transmembrane helix</keyword>
<protein>
    <submittedName>
        <fullName evidence="6">Helix-turn-helix domain-containing protein</fullName>
    </submittedName>
</protein>
<proteinExistence type="predicted"/>
<dbReference type="GO" id="GO:0043565">
    <property type="term" value="F:sequence-specific DNA binding"/>
    <property type="evidence" value="ECO:0007669"/>
    <property type="project" value="InterPro"/>
</dbReference>
<feature type="transmembrane region" description="Helical" evidence="4">
    <location>
        <begin position="12"/>
        <end position="31"/>
    </location>
</feature>
<dbReference type="PANTHER" id="PTHR43280">
    <property type="entry name" value="ARAC-FAMILY TRANSCRIPTIONAL REGULATOR"/>
    <property type="match status" value="1"/>
</dbReference>
<gene>
    <name evidence="6" type="ORF">IDH44_21490</name>
</gene>
<evidence type="ECO:0000313" key="6">
    <source>
        <dbReference type="EMBL" id="MBD2847775.1"/>
    </source>
</evidence>
<dbReference type="PANTHER" id="PTHR43280:SF2">
    <property type="entry name" value="HTH-TYPE TRANSCRIPTIONAL REGULATOR EXSA"/>
    <property type="match status" value="1"/>
</dbReference>
<keyword evidence="3" id="KW-0804">Transcription</keyword>